<proteinExistence type="predicted"/>
<evidence type="ECO:0000256" key="1">
    <source>
        <dbReference type="SAM" id="Coils"/>
    </source>
</evidence>
<protein>
    <submittedName>
        <fullName evidence="3">Uncharacterized protein</fullName>
    </submittedName>
</protein>
<name>A0A078B3R4_STYLE</name>
<organism evidence="3 4">
    <name type="scientific">Stylonychia lemnae</name>
    <name type="common">Ciliate</name>
    <dbReference type="NCBI Taxonomy" id="5949"/>
    <lineage>
        <taxon>Eukaryota</taxon>
        <taxon>Sar</taxon>
        <taxon>Alveolata</taxon>
        <taxon>Ciliophora</taxon>
        <taxon>Intramacronucleata</taxon>
        <taxon>Spirotrichea</taxon>
        <taxon>Stichotrichia</taxon>
        <taxon>Sporadotrichida</taxon>
        <taxon>Oxytrichidae</taxon>
        <taxon>Stylonychinae</taxon>
        <taxon>Stylonychia</taxon>
    </lineage>
</organism>
<feature type="region of interest" description="Disordered" evidence="2">
    <location>
        <begin position="755"/>
        <end position="779"/>
    </location>
</feature>
<feature type="compositionally biased region" description="Polar residues" evidence="2">
    <location>
        <begin position="755"/>
        <end position="767"/>
    </location>
</feature>
<feature type="region of interest" description="Disordered" evidence="2">
    <location>
        <begin position="24"/>
        <end position="54"/>
    </location>
</feature>
<keyword evidence="1" id="KW-0175">Coiled coil</keyword>
<dbReference type="InParanoid" id="A0A078B3R4"/>
<feature type="compositionally biased region" description="Polar residues" evidence="2">
    <location>
        <begin position="533"/>
        <end position="546"/>
    </location>
</feature>
<feature type="compositionally biased region" description="Basic residues" evidence="2">
    <location>
        <begin position="481"/>
        <end position="491"/>
    </location>
</feature>
<dbReference type="EMBL" id="CCKQ01016274">
    <property type="protein sequence ID" value="CDW88148.1"/>
    <property type="molecule type" value="Genomic_DNA"/>
</dbReference>
<gene>
    <name evidence="3" type="primary">Contig11844.g12661</name>
    <name evidence="3" type="ORF">STYLEM_17265</name>
</gene>
<sequence length="1011" mass="116365">MQTHSQSFPETHFEFLNNLALEQSDSNSSSSRAQSHKHKQIISNDAKTQYESQGEEFYDQMQNEINNYEDVNLINEEQQINAGGGADIFQKDRPLSLLQKCSKIAKTHDYDQNQSKIINLVKTELVLDKMKSQQYGQPKREDHDNSSNEELIDYQRAPSPNDIMRQTQIHHQPIVQIRNSQPTTTTNQSSDLNFSQTLHSYERQNVKIKRLEIKRAQLEKELHKQLLQQQLLGARLQKRAFQDIKIENSKLDIGIARCYINKNLLNPHLEKEKLKEFEMFYQIEVLGNQVFPDEVRKNQLFNSERIQIKGQAQIIQWNQTFTINLVEGLEKLQIKICLFSIVMGKLQIETLDLDIDKLLPKLMDQKIKQMPFVTKNECAFEIILKWRYDDTKQKHKEISRRIIKIRQVLDDYHRQIQDAINENSITANSTGRIDETAIQNQTDNMQQSQYSEYGEIYHATPCFSNPNIDKKATTEYLTTGQKKRVLARKSSKTPSKYSSSRISGTGKSQDGGGERDHSNTSSNTGYIPHFQNPPDSGYTSLQSPLTNDHHHHNRVPSFSNSNDFLPMCKTSRPDYQEDIMETKEQDEFSTVELDKDSPNEREKARLNQDFLKYQKKLKLNRMQNILEKKFSKMANRTVKIPTRNSSSGQNSILINKDKKSSIIEIKEKVKLSISQKMQNPQVTQNLYNPENIPIKQQFLKANNQLFARQSQQVRVVRHINLNSNETNPAGDVTFDNQKTRVAVASAKTSSNLLLFQPSFTTPPSNSQSKDKNESDYNQTNQQPTVYQINKKKNSHAAHSLLQFQKRTSPDSTIPQIKVFDPLNNNISYSTQLHTERPSIKQSENLEQDFMQEHPGIKDQKHSPRISEITQFKGISPQQLANQLIKDRSTAKIDKPPLNPPKTDSSLNKFILNNPKRQSANFNINDIKRLKQQKLIQLSSISQHKSSNSIGSSYGITPQGSTFRVNDSSTIDKTKKVVEIDLFSDNGTKEEEAKSDSGSITRSIGNFFKRLF</sequence>
<dbReference type="Proteomes" id="UP000039865">
    <property type="component" value="Unassembled WGS sequence"/>
</dbReference>
<feature type="compositionally biased region" description="Low complexity" evidence="2">
    <location>
        <begin position="24"/>
        <end position="33"/>
    </location>
</feature>
<feature type="region of interest" description="Disordered" evidence="2">
    <location>
        <begin position="479"/>
        <end position="559"/>
    </location>
</feature>
<dbReference type="AlphaFoldDB" id="A0A078B3R4"/>
<feature type="coiled-coil region" evidence="1">
    <location>
        <begin position="201"/>
        <end position="228"/>
    </location>
</feature>
<reference evidence="3 4" key="1">
    <citation type="submission" date="2014-06" db="EMBL/GenBank/DDBJ databases">
        <authorList>
            <person name="Swart Estienne"/>
        </authorList>
    </citation>
    <scope>NUCLEOTIDE SEQUENCE [LARGE SCALE GENOMIC DNA]</scope>
    <source>
        <strain evidence="3 4">130c</strain>
    </source>
</reference>
<feature type="compositionally biased region" description="Polar residues" evidence="2">
    <location>
        <begin position="41"/>
        <end position="52"/>
    </location>
</feature>
<evidence type="ECO:0000256" key="2">
    <source>
        <dbReference type="SAM" id="MobiDB-lite"/>
    </source>
</evidence>
<feature type="region of interest" description="Disordered" evidence="2">
    <location>
        <begin position="944"/>
        <end position="966"/>
    </location>
</feature>
<feature type="compositionally biased region" description="Low complexity" evidence="2">
    <location>
        <begin position="492"/>
        <end position="503"/>
    </location>
</feature>
<evidence type="ECO:0000313" key="4">
    <source>
        <dbReference type="Proteomes" id="UP000039865"/>
    </source>
</evidence>
<accession>A0A078B3R4</accession>
<keyword evidence="4" id="KW-1185">Reference proteome</keyword>
<evidence type="ECO:0000313" key="3">
    <source>
        <dbReference type="EMBL" id="CDW88148.1"/>
    </source>
</evidence>
<feature type="compositionally biased region" description="Polar residues" evidence="2">
    <location>
        <begin position="953"/>
        <end position="966"/>
    </location>
</feature>